<evidence type="ECO:0000313" key="2">
    <source>
        <dbReference type="Proteomes" id="UP000254191"/>
    </source>
</evidence>
<dbReference type="EMBL" id="UGTS01000006">
    <property type="protein sequence ID" value="SUC40059.1"/>
    <property type="molecule type" value="Genomic_DNA"/>
</dbReference>
<protein>
    <submittedName>
        <fullName evidence="1">Uncharacterized protein</fullName>
    </submittedName>
</protein>
<dbReference type="AlphaFoldDB" id="A0A379GGE8"/>
<sequence length="58" mass="6841">MKENLLLFLLFLHSTQVFCSEEKIKKTAIIDIDRPIVKGISHNYFEYFNVPPEGRDIE</sequence>
<proteinExistence type="predicted"/>
<name>A0A379GGE8_PROMI</name>
<dbReference type="Gene3D" id="2.160.20.10">
    <property type="entry name" value="Single-stranded right-handed beta-helix, Pectin lyase-like"/>
    <property type="match status" value="1"/>
</dbReference>
<organism evidence="1 2">
    <name type="scientific">Proteus mirabilis</name>
    <dbReference type="NCBI Taxonomy" id="584"/>
    <lineage>
        <taxon>Bacteria</taxon>
        <taxon>Pseudomonadati</taxon>
        <taxon>Pseudomonadota</taxon>
        <taxon>Gammaproteobacteria</taxon>
        <taxon>Enterobacterales</taxon>
        <taxon>Morganellaceae</taxon>
        <taxon>Proteus</taxon>
    </lineage>
</organism>
<gene>
    <name evidence="1" type="ORF">NCTC11938_04346</name>
</gene>
<evidence type="ECO:0000313" key="1">
    <source>
        <dbReference type="EMBL" id="SUC40059.1"/>
    </source>
</evidence>
<dbReference type="Proteomes" id="UP000254191">
    <property type="component" value="Unassembled WGS sequence"/>
</dbReference>
<accession>A0A379GGE8</accession>
<reference evidence="1 2" key="1">
    <citation type="submission" date="2018-06" db="EMBL/GenBank/DDBJ databases">
        <authorList>
            <consortium name="Pathogen Informatics"/>
            <person name="Doyle S."/>
        </authorList>
    </citation>
    <scope>NUCLEOTIDE SEQUENCE [LARGE SCALE GENOMIC DNA]</scope>
    <source>
        <strain evidence="1 2">NCTC11938</strain>
    </source>
</reference>
<dbReference type="InterPro" id="IPR012334">
    <property type="entry name" value="Pectin_lyas_fold"/>
</dbReference>